<evidence type="ECO:0000256" key="7">
    <source>
        <dbReference type="RuleBase" id="RU000394"/>
    </source>
</evidence>
<dbReference type="SUPFAM" id="SSF52540">
    <property type="entry name" value="P-loop containing nucleoside triphosphate hydrolases"/>
    <property type="match status" value="1"/>
</dbReference>
<evidence type="ECO:0000256" key="8">
    <source>
        <dbReference type="SAM" id="Coils"/>
    </source>
</evidence>
<sequence length="863" mass="98786">MKPARTKTPRKLLVKKGSQTSLKDPVGVYCRVRPLSLPDQECCIEVINNTTVQLHTPEGYRLNRNGDYKETQYSFKQVFGTHTTQKELFDVVANPLVDDLIHGKNGLLFTYGVTGSGKTHTMTGSPGEGGLLPRCLDMIFNSIGTFQAKRYVFKSNDRNSMDIQCEVDALLERQKREAMPNPKTPSGKRQVDPEFADMINVQEFCKAEEVDEDSVYGVFVSYIEIYNNYIYDLLEEVPFDPIKPKWNSCSTPMRSTEFVPPQSKLLREDKNHNMYVAGCTEVEVKSTEEAFEVFWRGQKKRRIANTHLNRESSRSHSVFNIKLVQAPLDADGDNVLQEKEQITISQLSLVDLAGSERTNRTKAEGNRLREAGNINQSLMTLRTCMEVLRENQMYGTNKMVPYRDSKLTHLFKNYFDGEGKVRMIVCVNPKAEDYEESLQVMRFAEVTQEVEVARPVDRAICGLTPGRRYRNQARGGPVGDEPLVTEVVLQSFPPLPSCELLDINDEQTLPRLIEALEKRHHLRQMMIEEFHKQSITFKALLQEFDNAVLNKENYIQGKLNEKEKVISGQKLEIERLEKKNKTLEYKIEILEKTTTIYEEDKRTLQQELEAQSQKLQRQFSDKRRLEARLQGMVTETTMKWEKECERRVAAKQLEMQNKLWVKDEKLKQLKAIVTEPKAEKPERPSRERDREKVTQRAVSPSPVPNAPPIRLRHRRSRSAGDRWVDHKPASNVQTETVMQPHVPHAITVSVANEKALAKCEKYMLTHQELASDGEIETKLIKGDVYKTRGGGQSVQFTDIETLKQESPTGRKRRSSSAAPAQPDGTESEWTDVETRCSVAVEMRAGSQLGPGYQHHAQPKRKKP</sequence>
<evidence type="ECO:0000256" key="4">
    <source>
        <dbReference type="ARBA" id="ARBA00022840"/>
    </source>
</evidence>
<keyword evidence="3 6" id="KW-0547">Nucleotide-binding</keyword>
<organism evidence="11 12">
    <name type="scientific">Felis catus</name>
    <name type="common">Cat</name>
    <name type="synonym">Felis silvestris catus</name>
    <dbReference type="NCBI Taxonomy" id="9685"/>
    <lineage>
        <taxon>Eukaryota</taxon>
        <taxon>Metazoa</taxon>
        <taxon>Chordata</taxon>
        <taxon>Craniata</taxon>
        <taxon>Vertebrata</taxon>
        <taxon>Euteleostomi</taxon>
        <taxon>Mammalia</taxon>
        <taxon>Eutheria</taxon>
        <taxon>Laurasiatheria</taxon>
        <taxon>Carnivora</taxon>
        <taxon>Feliformia</taxon>
        <taxon>Felidae</taxon>
        <taxon>Felinae</taxon>
        <taxon>Felis</taxon>
    </lineage>
</organism>
<proteinExistence type="inferred from homology"/>
<feature type="region of interest" description="Disordered" evidence="9">
    <location>
        <begin position="673"/>
        <end position="708"/>
    </location>
</feature>
<feature type="coiled-coil region" evidence="8">
    <location>
        <begin position="559"/>
        <end position="628"/>
    </location>
</feature>
<reference evidence="11 12" key="1">
    <citation type="submission" date="2021-02" db="EMBL/GenBank/DDBJ databases">
        <title>Safari Cat Assemblies.</title>
        <authorList>
            <person name="Bredemeyer K.R."/>
            <person name="Murphy W.J."/>
        </authorList>
    </citation>
    <scope>NUCLEOTIDE SEQUENCE [LARGE SCALE GENOMIC DNA]</scope>
</reference>
<name>A0ABI7XXN4_FELCA</name>
<dbReference type="PANTHER" id="PTHR24115:SF600">
    <property type="entry name" value="KINESIN-LIKE PROTEIN KIF23"/>
    <property type="match status" value="1"/>
</dbReference>
<keyword evidence="8" id="KW-0175">Coiled coil</keyword>
<dbReference type="SMART" id="SM00129">
    <property type="entry name" value="KISc"/>
    <property type="match status" value="1"/>
</dbReference>
<evidence type="ECO:0000259" key="10">
    <source>
        <dbReference type="PROSITE" id="PS50067"/>
    </source>
</evidence>
<dbReference type="InterPro" id="IPR036961">
    <property type="entry name" value="Kinesin_motor_dom_sf"/>
</dbReference>
<dbReference type="Pfam" id="PF16540">
    <property type="entry name" value="MKLP1_Arf_bdg"/>
    <property type="match status" value="1"/>
</dbReference>
<evidence type="ECO:0000256" key="9">
    <source>
        <dbReference type="SAM" id="MobiDB-lite"/>
    </source>
</evidence>
<keyword evidence="7" id="KW-0493">Microtubule</keyword>
<dbReference type="InterPro" id="IPR027640">
    <property type="entry name" value="Kinesin-like_fam"/>
</dbReference>
<evidence type="ECO:0000256" key="3">
    <source>
        <dbReference type="ARBA" id="ARBA00022741"/>
    </source>
</evidence>
<dbReference type="InterPro" id="IPR019821">
    <property type="entry name" value="Kinesin_motor_CS"/>
</dbReference>
<evidence type="ECO:0000313" key="11">
    <source>
        <dbReference type="Ensembl" id="ENSFCTP00005027295.1"/>
    </source>
</evidence>
<comment type="subcellular location">
    <subcellularLocation>
        <location evidence="1">Cytoplasm</location>
        <location evidence="1">Cytoskeleton</location>
    </subcellularLocation>
</comment>
<evidence type="ECO:0000256" key="5">
    <source>
        <dbReference type="ARBA" id="ARBA00023212"/>
    </source>
</evidence>
<comment type="similarity">
    <text evidence="6 7">Belongs to the TRAFAC class myosin-kinesin ATPase superfamily. Kinesin family.</text>
</comment>
<gene>
    <name evidence="11" type="primary">KIF23</name>
</gene>
<feature type="region of interest" description="Disordered" evidence="9">
    <location>
        <begin position="801"/>
        <end position="863"/>
    </location>
</feature>
<keyword evidence="4 6" id="KW-0067">ATP-binding</keyword>
<dbReference type="PROSITE" id="PS50067">
    <property type="entry name" value="KINESIN_MOTOR_2"/>
    <property type="match status" value="1"/>
</dbReference>
<reference evidence="11" key="2">
    <citation type="submission" date="2025-08" db="UniProtKB">
        <authorList>
            <consortium name="Ensembl"/>
        </authorList>
    </citation>
    <scope>IDENTIFICATION</scope>
    <source>
        <strain evidence="11">breed Abyssinian</strain>
    </source>
</reference>
<dbReference type="PROSITE" id="PS00411">
    <property type="entry name" value="KINESIN_MOTOR_1"/>
    <property type="match status" value="1"/>
</dbReference>
<feature type="compositionally biased region" description="Basic and acidic residues" evidence="9">
    <location>
        <begin position="676"/>
        <end position="694"/>
    </location>
</feature>
<evidence type="ECO:0000256" key="6">
    <source>
        <dbReference type="PROSITE-ProRule" id="PRU00283"/>
    </source>
</evidence>
<dbReference type="InterPro" id="IPR001752">
    <property type="entry name" value="Kinesin_motor_dom"/>
</dbReference>
<feature type="binding site" evidence="6">
    <location>
        <begin position="112"/>
        <end position="119"/>
    </location>
    <ligand>
        <name>ATP</name>
        <dbReference type="ChEBI" id="CHEBI:30616"/>
    </ligand>
</feature>
<dbReference type="Gene3D" id="3.40.850.10">
    <property type="entry name" value="Kinesin motor domain"/>
    <property type="match status" value="1"/>
</dbReference>
<dbReference type="InterPro" id="IPR032384">
    <property type="entry name" value="Kif23_Arf-bd"/>
</dbReference>
<feature type="domain" description="Kinesin motor" evidence="10">
    <location>
        <begin position="25"/>
        <end position="450"/>
    </location>
</feature>
<keyword evidence="12" id="KW-1185">Reference proteome</keyword>
<dbReference type="PANTHER" id="PTHR24115">
    <property type="entry name" value="KINESIN-RELATED"/>
    <property type="match status" value="1"/>
</dbReference>
<protein>
    <recommendedName>
        <fullName evidence="7">Kinesin-like protein</fullName>
    </recommendedName>
</protein>
<dbReference type="InterPro" id="IPR038105">
    <property type="entry name" value="Kif23_Arf-bd_sf"/>
</dbReference>
<dbReference type="Proteomes" id="UP000823872">
    <property type="component" value="Chromosome B3"/>
</dbReference>
<dbReference type="CDD" id="cd01368">
    <property type="entry name" value="KISc_KIF23_like"/>
    <property type="match status" value="1"/>
</dbReference>
<dbReference type="Ensembl" id="ENSFCTT00005038932.1">
    <property type="protein sequence ID" value="ENSFCTP00005027295.1"/>
    <property type="gene ID" value="ENSFCTG00005013399.1"/>
</dbReference>
<evidence type="ECO:0000313" key="12">
    <source>
        <dbReference type="Proteomes" id="UP000823872"/>
    </source>
</evidence>
<dbReference type="Pfam" id="PF00225">
    <property type="entry name" value="Kinesin"/>
    <property type="match status" value="1"/>
</dbReference>
<evidence type="ECO:0000256" key="1">
    <source>
        <dbReference type="ARBA" id="ARBA00004245"/>
    </source>
</evidence>
<dbReference type="Gene3D" id="2.60.40.4330">
    <property type="entry name" value="Kinesin-like protein Kif23, Arf6-interacting domain"/>
    <property type="match status" value="1"/>
</dbReference>
<reference evidence="11" key="3">
    <citation type="submission" date="2025-09" db="UniProtKB">
        <authorList>
            <consortium name="Ensembl"/>
        </authorList>
    </citation>
    <scope>IDENTIFICATION</scope>
    <source>
        <strain evidence="11">breed Abyssinian</strain>
    </source>
</reference>
<dbReference type="GeneTree" id="ENSGT00940000155837"/>
<keyword evidence="6 7" id="KW-0505">Motor protein</keyword>
<dbReference type="InterPro" id="IPR027417">
    <property type="entry name" value="P-loop_NTPase"/>
</dbReference>
<keyword evidence="5" id="KW-0206">Cytoskeleton</keyword>
<accession>A0ABI7XXN4</accession>
<evidence type="ECO:0000256" key="2">
    <source>
        <dbReference type="ARBA" id="ARBA00022490"/>
    </source>
</evidence>
<keyword evidence="2" id="KW-0963">Cytoplasm</keyword>
<dbReference type="PRINTS" id="PR00380">
    <property type="entry name" value="KINESINHEAVY"/>
</dbReference>